<evidence type="ECO:0000256" key="1">
    <source>
        <dbReference type="ARBA" id="ARBA00004123"/>
    </source>
</evidence>
<protein>
    <submittedName>
        <fullName evidence="9">snRNA-activating protein complex subunit isoform X1</fullName>
    </submittedName>
</protein>
<sequence>MEPNPVEEVAATAATTAEEEEYRYQDQGSRLPFARGGPIYVPDLVSPLTSVPDFKASALQELQSLEAELEAPGDFDEELSVDELRVFTEEELVEKALKEDFEGIWGIDDSSQLLEYPNGGTIDNTSTSGKEIVCSANSELETSNMGAHVTSNDSSVMTCDTDVSSKKSQEKKGKKRGRRFDRDSRAAELEGSYFAKVKQLARIKQKQDEDKLAARLHSLSDNSKSVQGSISTSEKIESMRSLRFITSPVKVRVKVKSLKSREHVPIFYPEVVLCIEIYHNKNSSLKTQEFLVLGSQTLNELRDNIYCLTDKLMEIAGQSDPSGYFLIEDTFYNDQRNHSSIDYSKPIFDWLKNFKNEAAEKWEYIMSGELKKKQKQLLGDLDIFNLPSFKAVHMHRTRFADLRFRLGAGYLYCHQGNCKHIIVIRDMRMIHPEDVQNQSDYPLLTFQLRPRQQKCSVCKIYHATKMTVDDKWSPKNPCYLCIKCYFLLHYKEDNSLLYPHAVFDYFHE</sequence>
<evidence type="ECO:0000256" key="4">
    <source>
        <dbReference type="ARBA" id="ARBA00023125"/>
    </source>
</evidence>
<feature type="compositionally biased region" description="Polar residues" evidence="7">
    <location>
        <begin position="146"/>
        <end position="162"/>
    </location>
</feature>
<dbReference type="Proteomes" id="UP000504607">
    <property type="component" value="Chromosome 5"/>
</dbReference>
<dbReference type="GO" id="GO:0042796">
    <property type="term" value="P:snRNA transcription by RNA polymerase III"/>
    <property type="evidence" value="ECO:0007669"/>
    <property type="project" value="TreeGrafter"/>
</dbReference>
<comment type="subcellular location">
    <subcellularLocation>
        <location evidence="1">Nucleus</location>
    </subcellularLocation>
</comment>
<keyword evidence="6" id="KW-0539">Nucleus</keyword>
<dbReference type="InterPro" id="IPR022042">
    <property type="entry name" value="snRNA-activating_su3"/>
</dbReference>
<evidence type="ECO:0000256" key="5">
    <source>
        <dbReference type="ARBA" id="ARBA00023163"/>
    </source>
</evidence>
<dbReference type="Pfam" id="PF12251">
    <property type="entry name" value="SNAPC3"/>
    <property type="match status" value="1"/>
</dbReference>
<gene>
    <name evidence="9" type="primary">LOC105045161</name>
</gene>
<name>A0A8N4EWQ4_ELAGV</name>
<dbReference type="RefSeq" id="XP_029120443.1">
    <property type="nucleotide sequence ID" value="XM_029264610.1"/>
</dbReference>
<evidence type="ECO:0000256" key="2">
    <source>
        <dbReference type="ARBA" id="ARBA00010410"/>
    </source>
</evidence>
<evidence type="ECO:0000313" key="9">
    <source>
        <dbReference type="RefSeq" id="XP_029120443.1"/>
    </source>
</evidence>
<proteinExistence type="inferred from homology"/>
<dbReference type="GO" id="GO:0003681">
    <property type="term" value="F:bent DNA binding"/>
    <property type="evidence" value="ECO:0007669"/>
    <property type="project" value="TreeGrafter"/>
</dbReference>
<evidence type="ECO:0000313" key="8">
    <source>
        <dbReference type="Proteomes" id="UP000504607"/>
    </source>
</evidence>
<dbReference type="GO" id="GO:0042795">
    <property type="term" value="P:snRNA transcription by RNA polymerase II"/>
    <property type="evidence" value="ECO:0007669"/>
    <property type="project" value="TreeGrafter"/>
</dbReference>
<evidence type="ECO:0000256" key="7">
    <source>
        <dbReference type="SAM" id="MobiDB-lite"/>
    </source>
</evidence>
<dbReference type="PANTHER" id="PTHR13421:SF16">
    <property type="entry name" value="SNRNA-ACTIVATING PROTEIN COMPLEX SUBUNIT 3"/>
    <property type="match status" value="1"/>
</dbReference>
<keyword evidence="4" id="KW-0238">DNA-binding</keyword>
<dbReference type="GO" id="GO:0001046">
    <property type="term" value="F:core promoter sequence-specific DNA binding"/>
    <property type="evidence" value="ECO:0007669"/>
    <property type="project" value="TreeGrafter"/>
</dbReference>
<dbReference type="GO" id="GO:0001006">
    <property type="term" value="F:RNA polymerase III type 3 promoter sequence-specific DNA binding"/>
    <property type="evidence" value="ECO:0007669"/>
    <property type="project" value="TreeGrafter"/>
</dbReference>
<evidence type="ECO:0000256" key="6">
    <source>
        <dbReference type="ARBA" id="ARBA00023242"/>
    </source>
</evidence>
<comment type="similarity">
    <text evidence="2">Belongs to the SNAPC3/SRD2 family.</text>
</comment>
<reference evidence="9" key="1">
    <citation type="submission" date="2025-08" db="UniProtKB">
        <authorList>
            <consortium name="RefSeq"/>
        </authorList>
    </citation>
    <scope>IDENTIFICATION</scope>
</reference>
<organism evidence="8 9">
    <name type="scientific">Elaeis guineensis var. tenera</name>
    <name type="common">Oil palm</name>
    <dbReference type="NCBI Taxonomy" id="51953"/>
    <lineage>
        <taxon>Eukaryota</taxon>
        <taxon>Viridiplantae</taxon>
        <taxon>Streptophyta</taxon>
        <taxon>Embryophyta</taxon>
        <taxon>Tracheophyta</taxon>
        <taxon>Spermatophyta</taxon>
        <taxon>Magnoliopsida</taxon>
        <taxon>Liliopsida</taxon>
        <taxon>Arecaceae</taxon>
        <taxon>Arecoideae</taxon>
        <taxon>Cocoseae</taxon>
        <taxon>Elaeidinae</taxon>
        <taxon>Elaeis</taxon>
    </lineage>
</organism>
<dbReference type="GO" id="GO:0000978">
    <property type="term" value="F:RNA polymerase II cis-regulatory region sequence-specific DNA binding"/>
    <property type="evidence" value="ECO:0007669"/>
    <property type="project" value="TreeGrafter"/>
</dbReference>
<keyword evidence="8" id="KW-1185">Reference proteome</keyword>
<accession>A0A8N4EWQ4</accession>
<dbReference type="PANTHER" id="PTHR13421">
    <property type="entry name" value="SNRNA-ACTIVATING PROTEIN COMPLEX SUBUNIT 3"/>
    <property type="match status" value="1"/>
</dbReference>
<dbReference type="AlphaFoldDB" id="A0A8N4EWQ4"/>
<feature type="region of interest" description="Disordered" evidence="7">
    <location>
        <begin position="146"/>
        <end position="182"/>
    </location>
</feature>
<dbReference type="GO" id="GO:0005634">
    <property type="term" value="C:nucleus"/>
    <property type="evidence" value="ECO:0007669"/>
    <property type="project" value="UniProtKB-SubCell"/>
</dbReference>
<keyword evidence="3" id="KW-0805">Transcription regulation</keyword>
<keyword evidence="5" id="KW-0804">Transcription</keyword>
<evidence type="ECO:0000256" key="3">
    <source>
        <dbReference type="ARBA" id="ARBA00023015"/>
    </source>
</evidence>
<dbReference type="GO" id="GO:0019185">
    <property type="term" value="C:snRNA-activating protein complex"/>
    <property type="evidence" value="ECO:0007669"/>
    <property type="project" value="TreeGrafter"/>
</dbReference>
<dbReference type="OrthoDB" id="46583at2759"/>
<feature type="compositionally biased region" description="Low complexity" evidence="7">
    <location>
        <begin position="1"/>
        <end position="16"/>
    </location>
</feature>
<feature type="region of interest" description="Disordered" evidence="7">
    <location>
        <begin position="1"/>
        <end position="29"/>
    </location>
</feature>